<feature type="region of interest" description="Disordered" evidence="1">
    <location>
        <begin position="89"/>
        <end position="113"/>
    </location>
</feature>
<dbReference type="AlphaFoldDB" id="A0A502DRX6"/>
<reference evidence="2 3" key="1">
    <citation type="journal article" date="2019" name="Environ. Microbiol.">
        <title>Species interactions and distinct microbial communities in high Arctic permafrost affected cryosols are associated with the CH4 and CO2 gas fluxes.</title>
        <authorList>
            <person name="Altshuler I."/>
            <person name="Hamel J."/>
            <person name="Turney S."/>
            <person name="Magnuson E."/>
            <person name="Levesque R."/>
            <person name="Greer C."/>
            <person name="Whyte L.G."/>
        </authorList>
    </citation>
    <scope>NUCLEOTIDE SEQUENCE [LARGE SCALE GENOMIC DNA]</scope>
    <source>
        <strain evidence="2 3">S5.20</strain>
    </source>
</reference>
<comment type="caution">
    <text evidence="2">The sequence shown here is derived from an EMBL/GenBank/DDBJ whole genome shotgun (WGS) entry which is preliminary data.</text>
</comment>
<evidence type="ECO:0000256" key="1">
    <source>
        <dbReference type="SAM" id="MobiDB-lite"/>
    </source>
</evidence>
<evidence type="ECO:0000313" key="2">
    <source>
        <dbReference type="EMBL" id="TPG28087.1"/>
    </source>
</evidence>
<dbReference type="EMBL" id="RCZG01000020">
    <property type="protein sequence ID" value="TPG28087.1"/>
    <property type="molecule type" value="Genomic_DNA"/>
</dbReference>
<keyword evidence="3" id="KW-1185">Reference proteome</keyword>
<gene>
    <name evidence="2" type="ORF">EAH80_28565</name>
</gene>
<proteinExistence type="predicted"/>
<sequence length="113" mass="12359">MPDDDAVAWELTAAARQHLNKPDADRIYIAIGVGDTFDAIDALLGVIARDHIPLGDELVATVASWLDCYRGQDAELRLRQLLTEIEHRSPQSVSGFDDGSESALIAARDRRSS</sequence>
<accession>A0A502DRX6</accession>
<name>A0A502DRX6_9MYCO</name>
<evidence type="ECO:0000313" key="3">
    <source>
        <dbReference type="Proteomes" id="UP000320095"/>
    </source>
</evidence>
<dbReference type="Proteomes" id="UP000320095">
    <property type="component" value="Unassembled WGS sequence"/>
</dbReference>
<organism evidence="2 3">
    <name type="scientific">Mycolicibacterium hodleri</name>
    <dbReference type="NCBI Taxonomy" id="49897"/>
    <lineage>
        <taxon>Bacteria</taxon>
        <taxon>Bacillati</taxon>
        <taxon>Actinomycetota</taxon>
        <taxon>Actinomycetes</taxon>
        <taxon>Mycobacteriales</taxon>
        <taxon>Mycobacteriaceae</taxon>
        <taxon>Mycolicibacterium</taxon>
    </lineage>
</organism>
<protein>
    <submittedName>
        <fullName evidence="2">Uncharacterized protein</fullName>
    </submittedName>
</protein>